<dbReference type="Pfam" id="PF20431">
    <property type="entry name" value="E_motif"/>
    <property type="match status" value="1"/>
</dbReference>
<evidence type="ECO:0000313" key="4">
    <source>
        <dbReference type="Proteomes" id="UP001189122"/>
    </source>
</evidence>
<name>A0A7I8JNC3_SPIIN</name>
<dbReference type="FunFam" id="1.25.40.10:FF:000090">
    <property type="entry name" value="Pentatricopeptide repeat-containing protein, chloroplastic"/>
    <property type="match status" value="1"/>
</dbReference>
<organism evidence="3">
    <name type="scientific">Spirodela intermedia</name>
    <name type="common">Intermediate duckweed</name>
    <dbReference type="NCBI Taxonomy" id="51605"/>
    <lineage>
        <taxon>Eukaryota</taxon>
        <taxon>Viridiplantae</taxon>
        <taxon>Streptophyta</taxon>
        <taxon>Embryophyta</taxon>
        <taxon>Tracheophyta</taxon>
        <taxon>Spermatophyta</taxon>
        <taxon>Magnoliopsida</taxon>
        <taxon>Liliopsida</taxon>
        <taxon>Araceae</taxon>
        <taxon>Lemnoideae</taxon>
        <taxon>Spirodela</taxon>
    </lineage>
</organism>
<feature type="repeat" description="PPR" evidence="2">
    <location>
        <begin position="182"/>
        <end position="212"/>
    </location>
</feature>
<evidence type="ECO:0000256" key="1">
    <source>
        <dbReference type="ARBA" id="ARBA00022737"/>
    </source>
</evidence>
<dbReference type="PANTHER" id="PTHR47926:SF348">
    <property type="entry name" value="PENTATRICOPEPTIDE REPEAT-CONTAINING PROTEIN"/>
    <property type="match status" value="1"/>
</dbReference>
<dbReference type="EMBL" id="CACRZD030000015">
    <property type="protein sequence ID" value="CAA6671291.1"/>
    <property type="molecule type" value="Genomic_DNA"/>
</dbReference>
<proteinExistence type="predicted"/>
<dbReference type="Proteomes" id="UP001189122">
    <property type="component" value="Unassembled WGS sequence"/>
</dbReference>
<keyword evidence="1" id="KW-0677">Repeat</keyword>
<evidence type="ECO:0000256" key="2">
    <source>
        <dbReference type="PROSITE-ProRule" id="PRU00708"/>
    </source>
</evidence>
<gene>
    <name evidence="3" type="ORF">SI7747_15017699</name>
</gene>
<reference evidence="3 4" key="1">
    <citation type="submission" date="2019-12" db="EMBL/GenBank/DDBJ databases">
        <authorList>
            <person name="Scholz U."/>
            <person name="Mascher M."/>
            <person name="Fiebig A."/>
        </authorList>
    </citation>
    <scope>NUCLEOTIDE SEQUENCE</scope>
</reference>
<sequence>MSTSLEGWARLVYRYRTRPTQLDQIHALLVTTGFFFLPWTLCHSGSVFVYNILIAGSLLRERRPDGGPTALRLFIQMLAQQTRPNGYTFPPLVKSITSSPRVSTGRAVHAQLVRRGLVADNFVNSGMVKLYAQSGEVTAARKVFDENPRPDVASCNAMLDSLCKNRDVGSAKMIFDGVRFRDVVSWTTLINGFLVNGLPEEAIRLFRDMATGRGGVAPPPRPNEATLVCALSACASSLRLPLLAGKQLHGYILRRGVRLTAFLGTALAMAEREVCTWNAMISALARNGEEARALGVFGAMAAHGVRPNGVSFVAALTACARARLVDAGMALFASMPRDHGIAPAMEHCGCVVDLLGRAALLDEAAEFIEGMPFAADASVWGALLGACRLHGNTALAAVAGARLLALQPRHAGRYAVLWNTYAGVGMWGSAARLKESMERAGVKKTAGCSWLETTPAAAAAAAAAAQR</sequence>
<dbReference type="AlphaFoldDB" id="A0A7I8JNC3"/>
<dbReference type="InterPro" id="IPR046960">
    <property type="entry name" value="PPR_At4g14850-like_plant"/>
</dbReference>
<dbReference type="Pfam" id="PF13041">
    <property type="entry name" value="PPR_2"/>
    <property type="match status" value="1"/>
</dbReference>
<dbReference type="Gene3D" id="1.25.40.10">
    <property type="entry name" value="Tetratricopeptide repeat domain"/>
    <property type="match status" value="3"/>
</dbReference>
<dbReference type="PANTHER" id="PTHR47926">
    <property type="entry name" value="PENTATRICOPEPTIDE REPEAT-CONTAINING PROTEIN"/>
    <property type="match status" value="1"/>
</dbReference>
<keyword evidence="4" id="KW-1185">Reference proteome</keyword>
<dbReference type="InterPro" id="IPR011990">
    <property type="entry name" value="TPR-like_helical_dom_sf"/>
</dbReference>
<accession>A0A7I8JNC3</accession>
<dbReference type="Pfam" id="PF01535">
    <property type="entry name" value="PPR"/>
    <property type="match status" value="2"/>
</dbReference>
<dbReference type="EMBL" id="LR743602">
    <property type="protein sequence ID" value="CAA2632059.1"/>
    <property type="molecule type" value="Genomic_DNA"/>
</dbReference>
<dbReference type="GO" id="GO:0009451">
    <property type="term" value="P:RNA modification"/>
    <property type="evidence" value="ECO:0007669"/>
    <property type="project" value="InterPro"/>
</dbReference>
<feature type="repeat" description="PPR" evidence="2">
    <location>
        <begin position="273"/>
        <end position="307"/>
    </location>
</feature>
<dbReference type="NCBIfam" id="TIGR00756">
    <property type="entry name" value="PPR"/>
    <property type="match status" value="3"/>
</dbReference>
<dbReference type="PROSITE" id="PS51375">
    <property type="entry name" value="PPR"/>
    <property type="match status" value="2"/>
</dbReference>
<dbReference type="InterPro" id="IPR002885">
    <property type="entry name" value="PPR_rpt"/>
</dbReference>
<protein>
    <submittedName>
        <fullName evidence="3">Uncharacterized protein</fullName>
    </submittedName>
</protein>
<dbReference type="GO" id="GO:0003723">
    <property type="term" value="F:RNA binding"/>
    <property type="evidence" value="ECO:0007669"/>
    <property type="project" value="InterPro"/>
</dbReference>
<dbReference type="InterPro" id="IPR046848">
    <property type="entry name" value="E_motif"/>
</dbReference>
<evidence type="ECO:0000313" key="3">
    <source>
        <dbReference type="EMBL" id="CAA2632059.1"/>
    </source>
</evidence>